<dbReference type="Pfam" id="PF21088">
    <property type="entry name" value="MS_channel_1st"/>
    <property type="match status" value="1"/>
</dbReference>
<comment type="function">
    <text evidence="7">Mechanosensitive channel that participates in the regulation of osmotic pressure changes within the cell, opening in response to stretch forces in the membrane lipid bilayer, without the need for other proteins. Contributes to normal resistance to hypoosmotic shock. Forms an ion channel of 1.0 nanosiemens conductance with a slight preference for anions.</text>
</comment>
<dbReference type="InterPro" id="IPR006685">
    <property type="entry name" value="MscS_channel_2nd"/>
</dbReference>
<dbReference type="InterPro" id="IPR006686">
    <property type="entry name" value="MscS_channel_CS"/>
</dbReference>
<feature type="transmembrane region" description="Helical" evidence="7">
    <location>
        <begin position="108"/>
        <end position="126"/>
    </location>
</feature>
<evidence type="ECO:0000259" key="9">
    <source>
        <dbReference type="Pfam" id="PF21082"/>
    </source>
</evidence>
<dbReference type="InterPro" id="IPR045275">
    <property type="entry name" value="MscS_archaea/bacteria_type"/>
</dbReference>
<dbReference type="InterPro" id="IPR049142">
    <property type="entry name" value="MS_channel_1st"/>
</dbReference>
<dbReference type="PROSITE" id="PS01246">
    <property type="entry name" value="UPF0003"/>
    <property type="match status" value="1"/>
</dbReference>
<dbReference type="SUPFAM" id="SSF50182">
    <property type="entry name" value="Sm-like ribonucleoproteins"/>
    <property type="match status" value="1"/>
</dbReference>
<evidence type="ECO:0000259" key="8">
    <source>
        <dbReference type="Pfam" id="PF00924"/>
    </source>
</evidence>
<dbReference type="InterPro" id="IPR049278">
    <property type="entry name" value="MS_channel_C"/>
</dbReference>
<keyword evidence="6 7" id="KW-0472">Membrane</keyword>
<gene>
    <name evidence="11" type="ORF">A6A20_06615</name>
</gene>
<dbReference type="Gene3D" id="1.10.287.1260">
    <property type="match status" value="1"/>
</dbReference>
<dbReference type="InterPro" id="IPR011014">
    <property type="entry name" value="MscS_channel_TM-2"/>
</dbReference>
<dbReference type="GO" id="GO:0005886">
    <property type="term" value="C:plasma membrane"/>
    <property type="evidence" value="ECO:0007669"/>
    <property type="project" value="UniProtKB-SubCell"/>
</dbReference>
<dbReference type="Proteomes" id="UP001155500">
    <property type="component" value="Unassembled WGS sequence"/>
</dbReference>
<feature type="transmembrane region" description="Helical" evidence="7">
    <location>
        <begin position="80"/>
        <end position="102"/>
    </location>
</feature>
<keyword evidence="7" id="KW-0813">Transport</keyword>
<sequence>MSNETSTEQLQNLDIQAETKAFWHMLKNLDMNSLIFDYVIPYGTKILLAFVIYFVGKMIARWLSKVMGRIAFRSTRDEMLQGFVVSISYFLFLLITIIAALSQLGINTASLVALIGAAGLAVGLALQNSLQNFAAGVMIFLFKPFGKGDYIEAGGAAGTVRQIGLLMLELRSGDNKSVLVPNGKIFADKITNYSKNMTRRIDMIFDIAYEADIAEAKAIIARCLKQDERILTTPEPLIAVGALASSSVQLFVRPWVKTGDYWSVYYNITEQVKLEFDRANIAIPYDQVDIHFPDEITVNNKSNKD</sequence>
<organism evidence="11 12">
    <name type="scientific">Volucribacter amazonae</name>
    <dbReference type="NCBI Taxonomy" id="256731"/>
    <lineage>
        <taxon>Bacteria</taxon>
        <taxon>Pseudomonadati</taxon>
        <taxon>Pseudomonadota</taxon>
        <taxon>Gammaproteobacteria</taxon>
        <taxon>Pasteurellales</taxon>
        <taxon>Pasteurellaceae</taxon>
        <taxon>Volucribacter</taxon>
    </lineage>
</organism>
<evidence type="ECO:0000256" key="3">
    <source>
        <dbReference type="ARBA" id="ARBA00022475"/>
    </source>
</evidence>
<feature type="domain" description="Mechanosensitive ion channel MscS C-terminal" evidence="9">
    <location>
        <begin position="202"/>
        <end position="283"/>
    </location>
</feature>
<keyword evidence="12" id="KW-1185">Reference proteome</keyword>
<keyword evidence="7" id="KW-0407">Ion channel</keyword>
<evidence type="ECO:0000256" key="5">
    <source>
        <dbReference type="ARBA" id="ARBA00022989"/>
    </source>
</evidence>
<accession>A0A9X4PBM9</accession>
<keyword evidence="5 7" id="KW-1133">Transmembrane helix</keyword>
<reference evidence="11" key="1">
    <citation type="submission" date="2016-03" db="EMBL/GenBank/DDBJ databases">
        <title>Co-evolution between Pasteurellaceae and their hosts.</title>
        <authorList>
            <person name="Hansen M.J."/>
            <person name="Bojesen A.M."/>
            <person name="Planet P."/>
        </authorList>
    </citation>
    <scope>NUCLEOTIDE SEQUENCE</scope>
    <source>
        <strain evidence="11">146/S8/89</strain>
    </source>
</reference>
<dbReference type="RefSeq" id="WP_279572712.1">
    <property type="nucleotide sequence ID" value="NZ_LWID01000001.1"/>
</dbReference>
<evidence type="ECO:0000256" key="4">
    <source>
        <dbReference type="ARBA" id="ARBA00022692"/>
    </source>
</evidence>
<evidence type="ECO:0000256" key="2">
    <source>
        <dbReference type="ARBA" id="ARBA00008017"/>
    </source>
</evidence>
<evidence type="ECO:0000313" key="12">
    <source>
        <dbReference type="Proteomes" id="UP001155500"/>
    </source>
</evidence>
<comment type="subcellular location">
    <subcellularLocation>
        <location evidence="7">Cell inner membrane</location>
        <topology evidence="7">Multi-pass membrane protein</topology>
    </subcellularLocation>
    <subcellularLocation>
        <location evidence="1">Cell membrane</location>
        <topology evidence="1">Multi-pass membrane protein</topology>
    </subcellularLocation>
</comment>
<comment type="similarity">
    <text evidence="2 7">Belongs to the MscS (TC 1.A.23) family.</text>
</comment>
<evidence type="ECO:0000259" key="10">
    <source>
        <dbReference type="Pfam" id="PF21088"/>
    </source>
</evidence>
<dbReference type="Gene3D" id="2.30.30.60">
    <property type="match status" value="1"/>
</dbReference>
<dbReference type="Pfam" id="PF21082">
    <property type="entry name" value="MS_channel_3rd"/>
    <property type="match status" value="1"/>
</dbReference>
<evidence type="ECO:0000256" key="7">
    <source>
        <dbReference type="RuleBase" id="RU369025"/>
    </source>
</evidence>
<dbReference type="SUPFAM" id="SSF82689">
    <property type="entry name" value="Mechanosensitive channel protein MscS (YggB), C-terminal domain"/>
    <property type="match status" value="1"/>
</dbReference>
<evidence type="ECO:0000256" key="6">
    <source>
        <dbReference type="ARBA" id="ARBA00023136"/>
    </source>
</evidence>
<dbReference type="AlphaFoldDB" id="A0A9X4PBM9"/>
<keyword evidence="7" id="KW-0406">Ion transport</keyword>
<evidence type="ECO:0000256" key="1">
    <source>
        <dbReference type="ARBA" id="ARBA00004651"/>
    </source>
</evidence>
<dbReference type="Gene3D" id="3.30.70.100">
    <property type="match status" value="1"/>
</dbReference>
<dbReference type="InterPro" id="IPR010920">
    <property type="entry name" value="LSM_dom_sf"/>
</dbReference>
<dbReference type="SUPFAM" id="SSF82861">
    <property type="entry name" value="Mechanosensitive channel protein MscS (YggB), transmembrane region"/>
    <property type="match status" value="1"/>
</dbReference>
<dbReference type="InterPro" id="IPR011066">
    <property type="entry name" value="MscS_channel_C_sf"/>
</dbReference>
<dbReference type="Pfam" id="PF00924">
    <property type="entry name" value="MS_channel_2nd"/>
    <property type="match status" value="1"/>
</dbReference>
<dbReference type="GO" id="GO:0008381">
    <property type="term" value="F:mechanosensitive monoatomic ion channel activity"/>
    <property type="evidence" value="ECO:0007669"/>
    <property type="project" value="InterPro"/>
</dbReference>
<proteinExistence type="inferred from homology"/>
<keyword evidence="4 7" id="KW-0812">Transmembrane</keyword>
<comment type="subunit">
    <text evidence="7">Homoheptamer.</text>
</comment>
<keyword evidence="3" id="KW-1003">Cell membrane</keyword>
<comment type="caution">
    <text evidence="7">Lacks conserved residue(s) required for the propagation of feature annotation.</text>
</comment>
<dbReference type="PANTHER" id="PTHR30221">
    <property type="entry name" value="SMALL-CONDUCTANCE MECHANOSENSITIVE CHANNEL"/>
    <property type="match status" value="1"/>
</dbReference>
<dbReference type="EMBL" id="LWID01000001">
    <property type="protein sequence ID" value="MDG6895297.1"/>
    <property type="molecule type" value="Genomic_DNA"/>
</dbReference>
<feature type="domain" description="Mechanosensitive ion channel MscS" evidence="8">
    <location>
        <begin position="128"/>
        <end position="195"/>
    </location>
</feature>
<name>A0A9X4PBM9_9PAST</name>
<dbReference type="InterPro" id="IPR023408">
    <property type="entry name" value="MscS_beta-dom_sf"/>
</dbReference>
<comment type="caution">
    <text evidence="11">The sequence shown here is derived from an EMBL/GenBank/DDBJ whole genome shotgun (WGS) entry which is preliminary data.</text>
</comment>
<evidence type="ECO:0000313" key="11">
    <source>
        <dbReference type="EMBL" id="MDG6895297.1"/>
    </source>
</evidence>
<keyword evidence="7" id="KW-0997">Cell inner membrane</keyword>
<feature type="transmembrane region" description="Helical" evidence="7">
    <location>
        <begin position="39"/>
        <end position="60"/>
    </location>
</feature>
<protein>
    <recommendedName>
        <fullName evidence="7">Small-conductance mechanosensitive channel</fullName>
    </recommendedName>
</protein>
<dbReference type="PANTHER" id="PTHR30221:SF1">
    <property type="entry name" value="SMALL-CONDUCTANCE MECHANOSENSITIVE CHANNEL"/>
    <property type="match status" value="1"/>
</dbReference>
<feature type="domain" description="Mechanosensitive ion channel transmembrane helices 2/3" evidence="10">
    <location>
        <begin position="87"/>
        <end position="127"/>
    </location>
</feature>